<dbReference type="Proteomes" id="UP000759246">
    <property type="component" value="Unassembled WGS sequence"/>
</dbReference>
<gene>
    <name evidence="1" type="ORF">HXK09_08365</name>
</gene>
<organism evidence="1 2">
    <name type="scientific">Actinomyces bouchesdurhonensis</name>
    <dbReference type="NCBI Taxonomy" id="1852361"/>
    <lineage>
        <taxon>Bacteria</taxon>
        <taxon>Bacillati</taxon>
        <taxon>Actinomycetota</taxon>
        <taxon>Actinomycetes</taxon>
        <taxon>Actinomycetales</taxon>
        <taxon>Actinomycetaceae</taxon>
        <taxon>Actinomyces</taxon>
    </lineage>
</organism>
<dbReference type="EMBL" id="JABZGF010000332">
    <property type="protein sequence ID" value="MBF0967145.1"/>
    <property type="molecule type" value="Genomic_DNA"/>
</dbReference>
<dbReference type="AlphaFoldDB" id="A0A929RQ99"/>
<name>A0A929RQ99_9ACTO</name>
<protein>
    <submittedName>
        <fullName evidence="1">Uncharacterized protein</fullName>
    </submittedName>
</protein>
<evidence type="ECO:0000313" key="1">
    <source>
        <dbReference type="EMBL" id="MBF0967145.1"/>
    </source>
</evidence>
<accession>A0A929RQ99</accession>
<sequence>MIHILPGVDAPYALMTQADLNALAAAGQSTRTFESKPTDQPGTSDEHVTAHIGDTLANTCTVVTSWTATATAMRRFQFFIGETHGVVVRCEGGNQYPRGDDDISVWRLEACEVPSAFLACSELRRRGADLPFPVIVPSSLMAALESAHLPTIASNMRSFAQGMHEYVREIGDEATDQFAHDILADEWATQSIVFDTSARNSNEDVSSLFLLSTTHALCALISDDEFAAMYPGMDAIDLPRRLFERHSRVVACAMRPMLVWTSIAKKLVV</sequence>
<dbReference type="RefSeq" id="WP_314768638.1">
    <property type="nucleotide sequence ID" value="NZ_CAUUTQ010000010.1"/>
</dbReference>
<reference evidence="1" key="1">
    <citation type="submission" date="2020-04" db="EMBL/GenBank/DDBJ databases">
        <title>Deep metagenomics examines the oral microbiome during advanced dental caries in children, revealing novel taxa and co-occurrences with host molecules.</title>
        <authorList>
            <person name="Baker J.L."/>
            <person name="Morton J.T."/>
            <person name="Dinis M."/>
            <person name="Alvarez R."/>
            <person name="Tran N.C."/>
            <person name="Knight R."/>
            <person name="Edlund A."/>
        </authorList>
    </citation>
    <scope>NUCLEOTIDE SEQUENCE</scope>
    <source>
        <strain evidence="1">JCVI_30_bin.13</strain>
    </source>
</reference>
<evidence type="ECO:0000313" key="2">
    <source>
        <dbReference type="Proteomes" id="UP000759246"/>
    </source>
</evidence>
<comment type="caution">
    <text evidence="1">The sequence shown here is derived from an EMBL/GenBank/DDBJ whole genome shotgun (WGS) entry which is preliminary data.</text>
</comment>
<proteinExistence type="predicted"/>